<accession>A0A258FH27</accession>
<dbReference type="AlphaFoldDB" id="A0A258FH27"/>
<comment type="caution">
    <text evidence="3">The sequence shown here is derived from an EMBL/GenBank/DDBJ whole genome shotgun (WGS) entry which is preliminary data.</text>
</comment>
<feature type="compositionally biased region" description="Acidic residues" evidence="1">
    <location>
        <begin position="49"/>
        <end position="61"/>
    </location>
</feature>
<reference evidence="3 4" key="1">
    <citation type="submission" date="2017-03" db="EMBL/GenBank/DDBJ databases">
        <title>Lifting the veil on microbial sulfur biogeochemistry in mining wastewaters.</title>
        <authorList>
            <person name="Kantor R.S."/>
            <person name="Colenbrander Nelson T."/>
            <person name="Marshall S."/>
            <person name="Bennett D."/>
            <person name="Apte S."/>
            <person name="Camacho D."/>
            <person name="Thomas B.C."/>
            <person name="Warren L.A."/>
            <person name="Banfield J.F."/>
        </authorList>
    </citation>
    <scope>NUCLEOTIDE SEQUENCE [LARGE SCALE GENOMIC DNA]</scope>
    <source>
        <strain evidence="3">32-69-9</strain>
    </source>
</reference>
<gene>
    <name evidence="3" type="ORF">B7Z01_12460</name>
</gene>
<protein>
    <submittedName>
        <fullName evidence="3">Uncharacterized protein</fullName>
    </submittedName>
</protein>
<feature type="region of interest" description="Disordered" evidence="1">
    <location>
        <begin position="29"/>
        <end position="81"/>
    </location>
</feature>
<organism evidence="3 4">
    <name type="scientific">Brevundimonas subvibrioides</name>
    <dbReference type="NCBI Taxonomy" id="74313"/>
    <lineage>
        <taxon>Bacteria</taxon>
        <taxon>Pseudomonadati</taxon>
        <taxon>Pseudomonadota</taxon>
        <taxon>Alphaproteobacteria</taxon>
        <taxon>Caulobacterales</taxon>
        <taxon>Caulobacteraceae</taxon>
        <taxon>Brevundimonas</taxon>
    </lineage>
</organism>
<dbReference type="EMBL" id="NCEB01000031">
    <property type="protein sequence ID" value="OYX31517.1"/>
    <property type="molecule type" value="Genomic_DNA"/>
</dbReference>
<proteinExistence type="predicted"/>
<feature type="signal peptide" evidence="2">
    <location>
        <begin position="1"/>
        <end position="26"/>
    </location>
</feature>
<evidence type="ECO:0000313" key="3">
    <source>
        <dbReference type="EMBL" id="OYX31517.1"/>
    </source>
</evidence>
<sequence length="335" mass="34657">MSKSPLAAVSMAALCLNLMSGGAVFAASGEAEAGQTRTQRALARNAAEQDAEAQEGQEGEQTEQSGNNRRNRNSQPAPPTPEEIAAAAQTMATAAGTTCQVTQANLLGQTAEQELTYEAACATGPGYILIGSTPPRAVDCVLLAGQADIERARDPAADVGTQCLIPQNTDVLRVVSAYAAEAGVTCPVDQGASIGKSREENLIYEVGCSGVDGAWIERLPTGWKVTACAQVITQNGTCRYSTAAEQNATLKARFASNAEAAACDPTQGRYMGANANGSFFEAKCAAGNGIIVRFDTQFAVQQVYPCEVAQRIGGGCTMTEVPPLPEGTVSTPPAQ</sequence>
<dbReference type="Proteomes" id="UP000215595">
    <property type="component" value="Unassembled WGS sequence"/>
</dbReference>
<evidence type="ECO:0000256" key="1">
    <source>
        <dbReference type="SAM" id="MobiDB-lite"/>
    </source>
</evidence>
<evidence type="ECO:0000313" key="4">
    <source>
        <dbReference type="Proteomes" id="UP000215595"/>
    </source>
</evidence>
<evidence type="ECO:0000256" key="2">
    <source>
        <dbReference type="SAM" id="SignalP"/>
    </source>
</evidence>
<feature type="chain" id="PRO_5012536558" evidence="2">
    <location>
        <begin position="27"/>
        <end position="335"/>
    </location>
</feature>
<name>A0A258FH27_9CAUL</name>
<keyword evidence="2" id="KW-0732">Signal</keyword>